<accession>A0ABY7JFD1</accession>
<reference evidence="2" key="1">
    <citation type="journal article" date="2022" name="Front. Microbiol.">
        <title>New perspectives on an old grouping: The genomic and phenotypic variability of Oxalobacter formigenes and the implications for calcium oxalate stone prevention.</title>
        <authorList>
            <person name="Chmiel J.A."/>
            <person name="Carr C."/>
            <person name="Stuivenberg G.A."/>
            <person name="Venema R."/>
            <person name="Chanyi R.M."/>
            <person name="Al K.F."/>
            <person name="Giguere D."/>
            <person name="Say H."/>
            <person name="Akouris P.P."/>
            <person name="Dominguez Romero S.A."/>
            <person name="Kwong A."/>
            <person name="Tai V."/>
            <person name="Koval S.F."/>
            <person name="Razvi H."/>
            <person name="Bjazevic J."/>
            <person name="Burton J.P."/>
        </authorList>
    </citation>
    <scope>NUCLEOTIDE SEQUENCE</scope>
    <source>
        <strain evidence="2">HOxNP-1</strain>
    </source>
</reference>
<organism evidence="2 3">
    <name type="scientific">Oxalobacter aliiformigenes</name>
    <dbReference type="NCBI Taxonomy" id="2946593"/>
    <lineage>
        <taxon>Bacteria</taxon>
        <taxon>Pseudomonadati</taxon>
        <taxon>Pseudomonadota</taxon>
        <taxon>Betaproteobacteria</taxon>
        <taxon>Burkholderiales</taxon>
        <taxon>Oxalobacteraceae</taxon>
        <taxon>Oxalobacter</taxon>
    </lineage>
</organism>
<dbReference type="RefSeq" id="WP_269263829.1">
    <property type="nucleotide sequence ID" value="NZ_CP098248.1"/>
</dbReference>
<name>A0ABY7JFD1_9BURK</name>
<evidence type="ECO:0000259" key="1">
    <source>
        <dbReference type="PROSITE" id="PS50206"/>
    </source>
</evidence>
<protein>
    <recommendedName>
        <fullName evidence="1">Rhodanese domain-containing protein</fullName>
    </recommendedName>
</protein>
<sequence length="100" mass="11102">MGRMPGVLLIHWMYGTAMGRNTAFFSEVEKQLNRKSVILPLGRSGKRSAGAAEILTVAGFENVFNVLDGFEGDLDGNKERNHVNAWRYRNLPGFLDGMSV</sequence>
<dbReference type="InterPro" id="IPR001763">
    <property type="entry name" value="Rhodanese-like_dom"/>
</dbReference>
<dbReference type="InterPro" id="IPR036873">
    <property type="entry name" value="Rhodanese-like_dom_sf"/>
</dbReference>
<evidence type="ECO:0000313" key="2">
    <source>
        <dbReference type="EMBL" id="WAV96351.1"/>
    </source>
</evidence>
<dbReference type="Proteomes" id="UP001164794">
    <property type="component" value="Chromosome"/>
</dbReference>
<keyword evidence="3" id="KW-1185">Reference proteome</keyword>
<gene>
    <name evidence="2" type="ORF">NB645_05730</name>
</gene>
<feature type="domain" description="Rhodanese" evidence="1">
    <location>
        <begin position="23"/>
        <end position="82"/>
    </location>
</feature>
<dbReference type="PROSITE" id="PS50206">
    <property type="entry name" value="RHODANESE_3"/>
    <property type="match status" value="1"/>
</dbReference>
<evidence type="ECO:0000313" key="3">
    <source>
        <dbReference type="Proteomes" id="UP001164794"/>
    </source>
</evidence>
<dbReference type="Gene3D" id="3.40.250.10">
    <property type="entry name" value="Rhodanese-like domain"/>
    <property type="match status" value="1"/>
</dbReference>
<dbReference type="SUPFAM" id="SSF52821">
    <property type="entry name" value="Rhodanese/Cell cycle control phosphatase"/>
    <property type="match status" value="1"/>
</dbReference>
<proteinExistence type="predicted"/>
<dbReference type="EMBL" id="CP098248">
    <property type="protein sequence ID" value="WAV96351.1"/>
    <property type="molecule type" value="Genomic_DNA"/>
</dbReference>